<dbReference type="AlphaFoldDB" id="A0AAV1ACN9"/>
<gene>
    <name evidence="2" type="ORF">VFH_IV075160</name>
</gene>
<sequence length="122" mass="14072">MTSTVTNEGRRIMELKVSSNISLYGWRLILNQIPTKDQLIYHGVVVDSSYILCGSNFESIAHLFGRCVFSVGIWNKMYDWIGSGLGMTVLELMELFFHFDKLKVKSERITISVIWLATVWYL</sequence>
<dbReference type="InterPro" id="IPR026960">
    <property type="entry name" value="RVT-Znf"/>
</dbReference>
<protein>
    <recommendedName>
        <fullName evidence="1">Reverse transcriptase zinc-binding domain-containing protein</fullName>
    </recommendedName>
</protein>
<proteinExistence type="predicted"/>
<keyword evidence="3" id="KW-1185">Reference proteome</keyword>
<feature type="domain" description="Reverse transcriptase zinc-binding" evidence="1">
    <location>
        <begin position="12"/>
        <end position="74"/>
    </location>
</feature>
<dbReference type="Proteomes" id="UP001157006">
    <property type="component" value="Chromosome 4"/>
</dbReference>
<dbReference type="EMBL" id="OX451739">
    <property type="protein sequence ID" value="CAI8608249.1"/>
    <property type="molecule type" value="Genomic_DNA"/>
</dbReference>
<reference evidence="2 3" key="1">
    <citation type="submission" date="2023-01" db="EMBL/GenBank/DDBJ databases">
        <authorList>
            <person name="Kreplak J."/>
        </authorList>
    </citation>
    <scope>NUCLEOTIDE SEQUENCE [LARGE SCALE GENOMIC DNA]</scope>
</reference>
<organism evidence="2 3">
    <name type="scientific">Vicia faba</name>
    <name type="common">Broad bean</name>
    <name type="synonym">Faba vulgaris</name>
    <dbReference type="NCBI Taxonomy" id="3906"/>
    <lineage>
        <taxon>Eukaryota</taxon>
        <taxon>Viridiplantae</taxon>
        <taxon>Streptophyta</taxon>
        <taxon>Embryophyta</taxon>
        <taxon>Tracheophyta</taxon>
        <taxon>Spermatophyta</taxon>
        <taxon>Magnoliopsida</taxon>
        <taxon>eudicotyledons</taxon>
        <taxon>Gunneridae</taxon>
        <taxon>Pentapetalae</taxon>
        <taxon>rosids</taxon>
        <taxon>fabids</taxon>
        <taxon>Fabales</taxon>
        <taxon>Fabaceae</taxon>
        <taxon>Papilionoideae</taxon>
        <taxon>50 kb inversion clade</taxon>
        <taxon>NPAAA clade</taxon>
        <taxon>Hologalegina</taxon>
        <taxon>IRL clade</taxon>
        <taxon>Fabeae</taxon>
        <taxon>Vicia</taxon>
    </lineage>
</organism>
<name>A0AAV1ACN9_VICFA</name>
<dbReference type="Pfam" id="PF13966">
    <property type="entry name" value="zf-RVT"/>
    <property type="match status" value="1"/>
</dbReference>
<evidence type="ECO:0000313" key="2">
    <source>
        <dbReference type="EMBL" id="CAI8608249.1"/>
    </source>
</evidence>
<evidence type="ECO:0000313" key="3">
    <source>
        <dbReference type="Proteomes" id="UP001157006"/>
    </source>
</evidence>
<accession>A0AAV1ACN9</accession>
<evidence type="ECO:0000259" key="1">
    <source>
        <dbReference type="Pfam" id="PF13966"/>
    </source>
</evidence>